<dbReference type="GO" id="GO:0005524">
    <property type="term" value="F:ATP binding"/>
    <property type="evidence" value="ECO:0007669"/>
    <property type="project" value="UniProtKB-KW"/>
</dbReference>
<sequence length="207" mass="23071">MTRLSTGIPVLDRQLDGGFPAGSIVLLSAPPASQSELFLYDFTAPRRTLYLTTLRSEESVHDSFVDTTSHVTVPKIMELGADAPLDEANQLIGMLPEESTLIIDALNPLEEQDHNRYRFFLNQLQRHLQNTDSVAILHALSGQYIPESRDMTEYMADIVFDLQTTVRGNEVINKLAVPKFRGGRALEDTVKLKLTEAVTIDTSRDIA</sequence>
<reference evidence="3" key="1">
    <citation type="journal article" date="2022" name="Syst. Appl. Microbiol.">
        <title>Natronocalculus amylovorans gen. nov., sp. nov., and Natranaeroarchaeum aerophilus sp. nov., dominant culturable amylolytic natronoarchaea from hypersaline soda lakes in southwestern Siberia.</title>
        <authorList>
            <person name="Sorokin D.Y."/>
            <person name="Elcheninov A.G."/>
            <person name="Khizhniak T.V."/>
            <person name="Koenen M."/>
            <person name="Bale N.J."/>
            <person name="Damste J.S.S."/>
            <person name="Kublanov I.V."/>
        </authorList>
    </citation>
    <scope>NUCLEOTIDE SEQUENCE</scope>
    <source>
        <strain evidence="3">AArc-St2</strain>
    </source>
</reference>
<keyword evidence="2" id="KW-0067">ATP-binding</keyword>
<comment type="caution">
    <text evidence="3">The sequence shown here is derived from an EMBL/GenBank/DDBJ whole genome shotgun (WGS) entry which is preliminary data.</text>
</comment>
<dbReference type="EMBL" id="JAKRVX010000003">
    <property type="protein sequence ID" value="MCL9817321.1"/>
    <property type="molecule type" value="Genomic_DNA"/>
</dbReference>
<dbReference type="Pfam" id="PF23442">
    <property type="entry name" value="DUF7125"/>
    <property type="match status" value="1"/>
</dbReference>
<name>A0AAE3FXX1_9EURY</name>
<dbReference type="Gene3D" id="3.40.50.300">
    <property type="entry name" value="P-loop containing nucleotide triphosphate hydrolases"/>
    <property type="match status" value="1"/>
</dbReference>
<evidence type="ECO:0000313" key="4">
    <source>
        <dbReference type="Proteomes" id="UP001203207"/>
    </source>
</evidence>
<dbReference type="PANTHER" id="PTHR43637:SF2">
    <property type="entry name" value="PROTEIN GVPD 1"/>
    <property type="match status" value="1"/>
</dbReference>
<accession>A0AAE3FXX1</accession>
<dbReference type="SUPFAM" id="SSF52540">
    <property type="entry name" value="P-loop containing nucleoside triphosphate hydrolases"/>
    <property type="match status" value="1"/>
</dbReference>
<reference evidence="3" key="2">
    <citation type="submission" date="2022-02" db="EMBL/GenBank/DDBJ databases">
        <authorList>
            <person name="Elcheninov A.G."/>
            <person name="Sorokin D.Y."/>
            <person name="Kublanov I.V."/>
        </authorList>
    </citation>
    <scope>NUCLEOTIDE SEQUENCE</scope>
    <source>
        <strain evidence="3">AArc-St2</strain>
    </source>
</reference>
<dbReference type="PANTHER" id="PTHR43637">
    <property type="entry name" value="UPF0273 PROTEIN TM_0370"/>
    <property type="match status" value="1"/>
</dbReference>
<evidence type="ECO:0000256" key="1">
    <source>
        <dbReference type="ARBA" id="ARBA00022741"/>
    </source>
</evidence>
<dbReference type="InterPro" id="IPR027417">
    <property type="entry name" value="P-loop_NTPase"/>
</dbReference>
<dbReference type="Proteomes" id="UP001203207">
    <property type="component" value="Unassembled WGS sequence"/>
</dbReference>
<evidence type="ECO:0000256" key="2">
    <source>
        <dbReference type="ARBA" id="ARBA00022840"/>
    </source>
</evidence>
<keyword evidence="1" id="KW-0547">Nucleotide-binding</keyword>
<proteinExistence type="predicted"/>
<evidence type="ECO:0000313" key="3">
    <source>
        <dbReference type="EMBL" id="MCL9817321.1"/>
    </source>
</evidence>
<dbReference type="AlphaFoldDB" id="A0AAE3FXX1"/>
<protein>
    <submittedName>
        <fullName evidence="3">Transcriptional regulator</fullName>
    </submittedName>
</protein>
<dbReference type="RefSeq" id="WP_174653581.1">
    <property type="nucleotide sequence ID" value="NZ_JAKRVX010000003.1"/>
</dbReference>
<organism evidence="3 4">
    <name type="scientific">Natronocalculus amylovorans</name>
    <dbReference type="NCBI Taxonomy" id="2917812"/>
    <lineage>
        <taxon>Archaea</taxon>
        <taxon>Methanobacteriati</taxon>
        <taxon>Methanobacteriota</taxon>
        <taxon>Stenosarchaea group</taxon>
        <taxon>Halobacteria</taxon>
        <taxon>Halobacteriales</taxon>
        <taxon>Haloferacaceae</taxon>
        <taxon>Natronocalculus</taxon>
    </lineage>
</organism>
<gene>
    <name evidence="3" type="ORF">AArcSt2_10245</name>
</gene>
<keyword evidence="4" id="KW-1185">Reference proteome</keyword>
<dbReference type="InterPro" id="IPR055549">
    <property type="entry name" value="DUF7125"/>
</dbReference>